<protein>
    <recommendedName>
        <fullName evidence="3">L-Fucosyltransferase</fullName>
        <ecNumber evidence="3">2.4.1.-</ecNumber>
    </recommendedName>
</protein>
<accession>A0AAN9AAN2</accession>
<dbReference type="AlphaFoldDB" id="A0AAN9AAN2"/>
<keyword evidence="3" id="KW-0325">Glycoprotein</keyword>
<dbReference type="Proteomes" id="UP001381693">
    <property type="component" value="Unassembled WGS sequence"/>
</dbReference>
<dbReference type="PANTHER" id="PTHR11927:SF9">
    <property type="entry name" value="L-FUCOSYLTRANSFERASE"/>
    <property type="match status" value="1"/>
</dbReference>
<evidence type="ECO:0000313" key="5">
    <source>
        <dbReference type="EMBL" id="KAK7076522.1"/>
    </source>
</evidence>
<dbReference type="CDD" id="cd11301">
    <property type="entry name" value="Fut1_Fut2_like"/>
    <property type="match status" value="1"/>
</dbReference>
<keyword evidence="3" id="KW-0735">Signal-anchor</keyword>
<comment type="pathway">
    <text evidence="3">Protein modification; protein glycosylation.</text>
</comment>
<name>A0AAN9AAN2_HALRR</name>
<dbReference type="EC" id="2.4.1.-" evidence="3"/>
<proteinExistence type="inferred from homology"/>
<dbReference type="PANTHER" id="PTHR11927">
    <property type="entry name" value="GALACTOSIDE 2-L-FUCOSYLTRANSFERASE"/>
    <property type="match status" value="1"/>
</dbReference>
<organism evidence="5 6">
    <name type="scientific">Halocaridina rubra</name>
    <name type="common">Hawaiian red shrimp</name>
    <dbReference type="NCBI Taxonomy" id="373956"/>
    <lineage>
        <taxon>Eukaryota</taxon>
        <taxon>Metazoa</taxon>
        <taxon>Ecdysozoa</taxon>
        <taxon>Arthropoda</taxon>
        <taxon>Crustacea</taxon>
        <taxon>Multicrustacea</taxon>
        <taxon>Malacostraca</taxon>
        <taxon>Eumalacostraca</taxon>
        <taxon>Eucarida</taxon>
        <taxon>Decapoda</taxon>
        <taxon>Pleocyemata</taxon>
        <taxon>Caridea</taxon>
        <taxon>Atyoidea</taxon>
        <taxon>Atyidae</taxon>
        <taxon>Halocaridina</taxon>
    </lineage>
</organism>
<dbReference type="EMBL" id="JAXCGZ010009637">
    <property type="protein sequence ID" value="KAK7076522.1"/>
    <property type="molecule type" value="Genomic_DNA"/>
</dbReference>
<feature type="compositionally biased region" description="Basic and acidic residues" evidence="4">
    <location>
        <begin position="64"/>
        <end position="78"/>
    </location>
</feature>
<gene>
    <name evidence="5" type="primary">FUT1_3</name>
    <name evidence="5" type="ORF">SK128_020886</name>
</gene>
<keyword evidence="3" id="KW-0333">Golgi apparatus</keyword>
<evidence type="ECO:0000256" key="4">
    <source>
        <dbReference type="SAM" id="MobiDB-lite"/>
    </source>
</evidence>
<keyword evidence="2 3" id="KW-0808">Transferase</keyword>
<feature type="compositionally biased region" description="Basic and acidic residues" evidence="4">
    <location>
        <begin position="40"/>
        <end position="52"/>
    </location>
</feature>
<keyword evidence="3" id="KW-0812">Transmembrane</keyword>
<reference evidence="5 6" key="1">
    <citation type="submission" date="2023-11" db="EMBL/GenBank/DDBJ databases">
        <title>Halocaridina rubra genome assembly.</title>
        <authorList>
            <person name="Smith C."/>
        </authorList>
    </citation>
    <scope>NUCLEOTIDE SEQUENCE [LARGE SCALE GENOMIC DNA]</scope>
    <source>
        <strain evidence="5">EP-1</strain>
        <tissue evidence="5">Whole</tissue>
    </source>
</reference>
<dbReference type="GO" id="GO:0032580">
    <property type="term" value="C:Golgi cisterna membrane"/>
    <property type="evidence" value="ECO:0007669"/>
    <property type="project" value="UniProtKB-SubCell"/>
</dbReference>
<comment type="subcellular location">
    <subcellularLocation>
        <location evidence="3">Golgi apparatus</location>
        <location evidence="3">Golgi stack membrane</location>
        <topology evidence="3">Single-pass type II membrane protein</topology>
    </subcellularLocation>
</comment>
<sequence length="409" mass="47655">MMADNGSKKENIRDLDKVDAVMEKRVQKIYWLSKRGHETLDDKIKDANKDSDNINNSQTNEDVDVNRSAEEKPSEKESIEMKNVNNIDHVLLRPSPNTETLNKSGCLQVHQNLQVQKVNLYDCAFPHVIIHHGGQLGNKLCQYISLYLLRHIYGIRVSITQTMQESLGPYFKNISLPIQDFKCFTKNTKRIKYDRLYKNLLSKTKENMRKNVSSPNSSLLDDSYYIFHHPCPREVIANYRDLIREVLVFRDDIMQKAKRRVVKALKYLKRSLQDSTLVTVHVRRKDYTRYILKHYNLTQLSQSYFHRAFDYYRRRVNNPVFVVVSDDQPWCRKVLEGKDVVVAGSKKDPIVDLAILSLGNHHIISYGTFSFMGATLGHGKVVHPYSDNKLYDHYNCVDPKIFVPISRDD</sequence>
<evidence type="ECO:0000256" key="3">
    <source>
        <dbReference type="RuleBase" id="RU363129"/>
    </source>
</evidence>
<keyword evidence="6" id="KW-1185">Reference proteome</keyword>
<comment type="caution">
    <text evidence="5">The sequence shown here is derived from an EMBL/GenBank/DDBJ whole genome shotgun (WGS) entry which is preliminary data.</text>
</comment>
<dbReference type="InterPro" id="IPR002516">
    <property type="entry name" value="Glyco_trans_11"/>
</dbReference>
<dbReference type="GO" id="GO:0005975">
    <property type="term" value="P:carbohydrate metabolic process"/>
    <property type="evidence" value="ECO:0007669"/>
    <property type="project" value="InterPro"/>
</dbReference>
<comment type="similarity">
    <text evidence="3">Belongs to the glycosyltransferase 11 family.</text>
</comment>
<feature type="region of interest" description="Disordered" evidence="4">
    <location>
        <begin position="40"/>
        <end position="78"/>
    </location>
</feature>
<evidence type="ECO:0000256" key="2">
    <source>
        <dbReference type="ARBA" id="ARBA00022679"/>
    </source>
</evidence>
<evidence type="ECO:0000313" key="6">
    <source>
        <dbReference type="Proteomes" id="UP001381693"/>
    </source>
</evidence>
<evidence type="ECO:0000256" key="1">
    <source>
        <dbReference type="ARBA" id="ARBA00022676"/>
    </source>
</evidence>
<dbReference type="GO" id="GO:0008107">
    <property type="term" value="F:galactoside 2-alpha-L-fucosyltransferase activity"/>
    <property type="evidence" value="ECO:0007669"/>
    <property type="project" value="InterPro"/>
</dbReference>
<dbReference type="Pfam" id="PF01531">
    <property type="entry name" value="Glyco_transf_11"/>
    <property type="match status" value="1"/>
</dbReference>
<keyword evidence="1 3" id="KW-0328">Glycosyltransferase</keyword>